<evidence type="ECO:0000313" key="3">
    <source>
        <dbReference type="Proteomes" id="UP000228930"/>
    </source>
</evidence>
<evidence type="ECO:0000313" key="2">
    <source>
        <dbReference type="EMBL" id="PIT04497.1"/>
    </source>
</evidence>
<name>A0A2M6UJ18_9BRAD</name>
<organism evidence="2 3">
    <name type="scientific">Bradyrhizobium nitroreducens</name>
    <dbReference type="NCBI Taxonomy" id="709803"/>
    <lineage>
        <taxon>Bacteria</taxon>
        <taxon>Pseudomonadati</taxon>
        <taxon>Pseudomonadota</taxon>
        <taxon>Alphaproteobacteria</taxon>
        <taxon>Hyphomicrobiales</taxon>
        <taxon>Nitrobacteraceae</taxon>
        <taxon>Bradyrhizobium</taxon>
    </lineage>
</organism>
<sequence>MTDVLKRPKDVGLHTPLRLAVAAAVAFPDGSMTASGLRRENARGRLIIERIAGKDYTTLFYIERMRDLCRVKAKEPGSSSRLLDETRPAVLPTEQPGSSGTTVGTSAQAALQMKLRPRSKS</sequence>
<dbReference type="AlphaFoldDB" id="A0A2M6UJ18"/>
<keyword evidence="3" id="KW-1185">Reference proteome</keyword>
<gene>
    <name evidence="2" type="ORF">TSA1_29895</name>
</gene>
<accession>A0A2M6UJ18</accession>
<feature type="compositionally biased region" description="Polar residues" evidence="1">
    <location>
        <begin position="95"/>
        <end position="109"/>
    </location>
</feature>
<reference evidence="2 3" key="1">
    <citation type="submission" date="2015-06" db="EMBL/GenBank/DDBJ databases">
        <title>Comparative genome analysis of nirS-carrying Bradyrhizobium sp. strains.</title>
        <authorList>
            <person name="Ishii S."/>
            <person name="Jang J."/>
            <person name="Nishizawa T."/>
            <person name="Senoo K."/>
        </authorList>
    </citation>
    <scope>NUCLEOTIDE SEQUENCE [LARGE SCALE GENOMIC DNA]</scope>
    <source>
        <strain evidence="2 3">TSA1</strain>
    </source>
</reference>
<feature type="region of interest" description="Disordered" evidence="1">
    <location>
        <begin position="74"/>
        <end position="121"/>
    </location>
</feature>
<proteinExistence type="predicted"/>
<comment type="caution">
    <text evidence="2">The sequence shown here is derived from an EMBL/GenBank/DDBJ whole genome shotgun (WGS) entry which is preliminary data.</text>
</comment>
<dbReference type="Proteomes" id="UP000228930">
    <property type="component" value="Unassembled WGS sequence"/>
</dbReference>
<dbReference type="EMBL" id="LFJC01000003">
    <property type="protein sequence ID" value="PIT04497.1"/>
    <property type="molecule type" value="Genomic_DNA"/>
</dbReference>
<protein>
    <submittedName>
        <fullName evidence="2">Excisionase</fullName>
    </submittedName>
</protein>
<evidence type="ECO:0000256" key="1">
    <source>
        <dbReference type="SAM" id="MobiDB-lite"/>
    </source>
</evidence>